<keyword evidence="7 9" id="KW-1133">Transmembrane helix</keyword>
<reference evidence="11 12" key="1">
    <citation type="submission" date="2018-05" db="EMBL/GenBank/DDBJ databases">
        <title>Coraliomargarita sinensis sp. nov., isolated from a marine solar saltern.</title>
        <authorList>
            <person name="Zhou L.Y."/>
        </authorList>
    </citation>
    <scope>NUCLEOTIDE SEQUENCE [LARGE SCALE GENOMIC DNA]</scope>
    <source>
        <strain evidence="11 12">WN38</strain>
    </source>
</reference>
<gene>
    <name evidence="9 11" type="primary">lspA</name>
    <name evidence="11" type="ORF">DDZ13_09940</name>
</gene>
<dbReference type="AlphaFoldDB" id="A0A317ZJJ9"/>
<dbReference type="EMBL" id="QHJQ01000006">
    <property type="protein sequence ID" value="PXA03949.1"/>
    <property type="molecule type" value="Genomic_DNA"/>
</dbReference>
<evidence type="ECO:0000256" key="7">
    <source>
        <dbReference type="ARBA" id="ARBA00022989"/>
    </source>
</evidence>
<keyword evidence="5 9" id="KW-0064">Aspartyl protease</keyword>
<dbReference type="NCBIfam" id="TIGR00077">
    <property type="entry name" value="lspA"/>
    <property type="match status" value="1"/>
</dbReference>
<feature type="transmembrane region" description="Helical" evidence="9">
    <location>
        <begin position="104"/>
        <end position="121"/>
    </location>
</feature>
<dbReference type="Proteomes" id="UP000247099">
    <property type="component" value="Unassembled WGS sequence"/>
</dbReference>
<dbReference type="PANTHER" id="PTHR33695:SF1">
    <property type="entry name" value="LIPOPROTEIN SIGNAL PEPTIDASE"/>
    <property type="match status" value="1"/>
</dbReference>
<feature type="transmembrane region" description="Helical" evidence="9">
    <location>
        <begin position="153"/>
        <end position="173"/>
    </location>
</feature>
<organism evidence="11 12">
    <name type="scientific">Coraliomargarita sinensis</name>
    <dbReference type="NCBI Taxonomy" id="2174842"/>
    <lineage>
        <taxon>Bacteria</taxon>
        <taxon>Pseudomonadati</taxon>
        <taxon>Verrucomicrobiota</taxon>
        <taxon>Opitutia</taxon>
        <taxon>Puniceicoccales</taxon>
        <taxon>Coraliomargaritaceae</taxon>
        <taxon>Coraliomargarita</taxon>
    </lineage>
</organism>
<comment type="caution">
    <text evidence="11">The sequence shown here is derived from an EMBL/GenBank/DDBJ whole genome shotgun (WGS) entry which is preliminary data.</text>
</comment>
<feature type="active site" evidence="9">
    <location>
        <position position="157"/>
    </location>
</feature>
<evidence type="ECO:0000256" key="2">
    <source>
        <dbReference type="ARBA" id="ARBA00022475"/>
    </source>
</evidence>
<dbReference type="GO" id="GO:0005886">
    <property type="term" value="C:plasma membrane"/>
    <property type="evidence" value="ECO:0007669"/>
    <property type="project" value="UniProtKB-SubCell"/>
</dbReference>
<dbReference type="Pfam" id="PF01252">
    <property type="entry name" value="Peptidase_A8"/>
    <property type="match status" value="1"/>
</dbReference>
<keyword evidence="4 9" id="KW-0812">Transmembrane</keyword>
<dbReference type="PRINTS" id="PR00781">
    <property type="entry name" value="LIPOSIGPTASE"/>
</dbReference>
<comment type="function">
    <text evidence="9">This protein specifically catalyzes the removal of signal peptides from prolipoproteins.</text>
</comment>
<dbReference type="EC" id="3.4.23.36" evidence="9"/>
<keyword evidence="3 9" id="KW-0645">Protease</keyword>
<keyword evidence="2 9" id="KW-1003">Cell membrane</keyword>
<dbReference type="RefSeq" id="WP_110131302.1">
    <property type="nucleotide sequence ID" value="NZ_QHJQ01000006.1"/>
</dbReference>
<keyword evidence="8 9" id="KW-0472">Membrane</keyword>
<dbReference type="UniPathway" id="UPA00665"/>
<comment type="pathway">
    <text evidence="9">Protein modification; lipoprotein biosynthesis (signal peptide cleavage).</text>
</comment>
<dbReference type="GO" id="GO:0004190">
    <property type="term" value="F:aspartic-type endopeptidase activity"/>
    <property type="evidence" value="ECO:0007669"/>
    <property type="project" value="UniProtKB-UniRule"/>
</dbReference>
<comment type="caution">
    <text evidence="9">Lacks conserved residue(s) required for the propagation of feature annotation.</text>
</comment>
<dbReference type="InParanoid" id="A0A317ZJJ9"/>
<evidence type="ECO:0000256" key="1">
    <source>
        <dbReference type="ARBA" id="ARBA00006139"/>
    </source>
</evidence>
<evidence type="ECO:0000256" key="4">
    <source>
        <dbReference type="ARBA" id="ARBA00022692"/>
    </source>
</evidence>
<evidence type="ECO:0000256" key="9">
    <source>
        <dbReference type="HAMAP-Rule" id="MF_00161"/>
    </source>
</evidence>
<proteinExistence type="inferred from homology"/>
<name>A0A317ZJJ9_9BACT</name>
<evidence type="ECO:0000313" key="11">
    <source>
        <dbReference type="EMBL" id="PXA03949.1"/>
    </source>
</evidence>
<protein>
    <recommendedName>
        <fullName evidence="9">Lipoprotein signal peptidase</fullName>
        <ecNumber evidence="9">3.4.23.36</ecNumber>
    </recommendedName>
    <alternativeName>
        <fullName evidence="9">Prolipoprotein signal peptidase</fullName>
    </alternativeName>
    <alternativeName>
        <fullName evidence="9">Signal peptidase II</fullName>
        <shortName evidence="9">SPase II</shortName>
    </alternativeName>
</protein>
<accession>A0A317ZJJ9</accession>
<dbReference type="PANTHER" id="PTHR33695">
    <property type="entry name" value="LIPOPROTEIN SIGNAL PEPTIDASE"/>
    <property type="match status" value="1"/>
</dbReference>
<dbReference type="FunCoup" id="A0A317ZJJ9">
    <property type="interactions" value="261"/>
</dbReference>
<feature type="transmembrane region" description="Helical" evidence="9">
    <location>
        <begin position="68"/>
        <end position="92"/>
    </location>
</feature>
<comment type="subcellular location">
    <subcellularLocation>
        <location evidence="9">Cell membrane</location>
        <topology evidence="9">Multi-pass membrane protein</topology>
    </subcellularLocation>
</comment>
<comment type="similarity">
    <text evidence="1 9 10">Belongs to the peptidase A8 family.</text>
</comment>
<comment type="catalytic activity">
    <reaction evidence="9">
        <text>Release of signal peptides from bacterial membrane prolipoproteins. Hydrolyzes -Xaa-Yaa-Zaa-|-(S,diacylglyceryl)Cys-, in which Xaa is hydrophobic (preferably Leu), and Yaa (Ala or Ser) and Zaa (Gly or Ala) have small, neutral side chains.</text>
        <dbReference type="EC" id="3.4.23.36"/>
    </reaction>
</comment>
<dbReference type="OrthoDB" id="9810259at2"/>
<dbReference type="GO" id="GO:0006508">
    <property type="term" value="P:proteolysis"/>
    <property type="evidence" value="ECO:0007669"/>
    <property type="project" value="UniProtKB-KW"/>
</dbReference>
<keyword evidence="6 9" id="KW-0378">Hydrolase</keyword>
<feature type="active site" evidence="9">
    <location>
        <position position="131"/>
    </location>
</feature>
<evidence type="ECO:0000256" key="5">
    <source>
        <dbReference type="ARBA" id="ARBA00022750"/>
    </source>
</evidence>
<sequence>MTTNKTDIFGQISTYKLLLITASVIFLLDQLSKAWIFNNLPLDSYFYPDSIQVIEGFFYIVHIGNEGAAWGMLSGQSGWLALFALLALFVIYKVRHSLELHRRIMQVSFGLLIGGIIGNLIDRLVHGHVIDFLDFHFPFQIPWIMPTGRYPSFNIADCGIVVGVVIYIAVSFFSPASPGTDESEEGKA</sequence>
<evidence type="ECO:0000256" key="3">
    <source>
        <dbReference type="ARBA" id="ARBA00022670"/>
    </source>
</evidence>
<keyword evidence="12" id="KW-1185">Reference proteome</keyword>
<evidence type="ECO:0000256" key="8">
    <source>
        <dbReference type="ARBA" id="ARBA00023136"/>
    </source>
</evidence>
<evidence type="ECO:0000256" key="6">
    <source>
        <dbReference type="ARBA" id="ARBA00022801"/>
    </source>
</evidence>
<evidence type="ECO:0000256" key="10">
    <source>
        <dbReference type="RuleBase" id="RU004181"/>
    </source>
</evidence>
<evidence type="ECO:0000313" key="12">
    <source>
        <dbReference type="Proteomes" id="UP000247099"/>
    </source>
</evidence>
<dbReference type="InterPro" id="IPR001872">
    <property type="entry name" value="Peptidase_A8"/>
</dbReference>
<dbReference type="HAMAP" id="MF_00161">
    <property type="entry name" value="LspA"/>
    <property type="match status" value="1"/>
</dbReference>